<dbReference type="Pfam" id="PF01553">
    <property type="entry name" value="Acyltransferase"/>
    <property type="match status" value="1"/>
</dbReference>
<dbReference type="InterPro" id="IPR002123">
    <property type="entry name" value="Plipid/glycerol_acylTrfase"/>
</dbReference>
<dbReference type="SUPFAM" id="SSF69593">
    <property type="entry name" value="Glycerol-3-phosphate (1)-acyltransferase"/>
    <property type="match status" value="1"/>
</dbReference>
<gene>
    <name evidence="2" type="ORF">G3RUM_00011</name>
</gene>
<evidence type="ECO:0000313" key="2">
    <source>
        <dbReference type="EMBL" id="RYC75080.1"/>
    </source>
</evidence>
<proteinExistence type="predicted"/>
<name>A0ABY0FQD3_9BACT</name>
<sequence>MAKAELFQKDIPVEERVFYYASEEDDPIKTDEQEQKVEVGLPEGYDFIPKNLFTKMYSAVLFRIFKLFGQYYERGYWQAKFHGREKLKKAKGKGYVLYANHTNPFHDVFGPALAADRRIFTIISPVNLKIPGIGKVLPYIGGLPLGKTKEEKAAFHEAADKRLKQGNCLVIYPEAHVWPYATTIRKFPAGDRSFTYAVRNNLPIFTMTTTYHKRKDKKRGDLPRMDVYIDGPFWPDPKKTEEENRAKLAQEAYDSMVKWSKKNSYEYFKYIKKKK</sequence>
<dbReference type="EMBL" id="PRLM01000001">
    <property type="protein sequence ID" value="RYC75080.1"/>
    <property type="molecule type" value="Genomic_DNA"/>
</dbReference>
<evidence type="ECO:0000313" key="3">
    <source>
        <dbReference type="Proteomes" id="UP001191019"/>
    </source>
</evidence>
<evidence type="ECO:0000259" key="1">
    <source>
        <dbReference type="SMART" id="SM00563"/>
    </source>
</evidence>
<organism evidence="2 3">
    <name type="scientific">Candidatus Nanosyncoccus alces</name>
    <dbReference type="NCBI Taxonomy" id="2171997"/>
    <lineage>
        <taxon>Bacteria</taxon>
        <taxon>Candidatus Saccharimonadota</taxon>
        <taxon>Candidatus Nanosyncoccalia</taxon>
        <taxon>Candidatus Nanosyncoccales</taxon>
        <taxon>Candidatus Nanosyncoccaceae</taxon>
        <taxon>Candidatus Nanosyncoccus</taxon>
    </lineage>
</organism>
<reference evidence="2 3" key="1">
    <citation type="journal article" date="2018" name="bioRxiv">
        <title>Evidence of independent acquisition and adaption of ultra-small bacteria to human hosts across the highly diverse yet reduced genomes of the phylum Saccharibacteria.</title>
        <authorList>
            <person name="McLean J.S."/>
            <person name="Bor B."/>
            <person name="To T.T."/>
            <person name="Liu Q."/>
            <person name="Kearns K.A."/>
            <person name="Solden L.M."/>
            <person name="Wrighton K.C."/>
            <person name="He X."/>
            <person name="Shi W."/>
        </authorList>
    </citation>
    <scope>NUCLEOTIDE SEQUENCE [LARGE SCALE GENOMIC DNA]</scope>
    <source>
        <strain evidence="2 3">TM7_G3_2_Rum_HOT_351B</strain>
    </source>
</reference>
<reference evidence="2 3" key="2">
    <citation type="journal article" date="2020" name="Cell Rep.">
        <title>Acquisition and Adaptation of Ultra-small Parasitic Reduced Genome Bacteria to Mammalian Hosts.</title>
        <authorList>
            <person name="McLean J.S."/>
            <person name="Bor B."/>
            <person name="Kerns K.A."/>
            <person name="Liu Q."/>
            <person name="To T.T."/>
            <person name="Solden L."/>
            <person name="Hendrickson E.L."/>
            <person name="Wrighton K."/>
            <person name="Shi W."/>
            <person name="He X."/>
        </authorList>
    </citation>
    <scope>NUCLEOTIDE SEQUENCE [LARGE SCALE GENOMIC DNA]</scope>
    <source>
        <strain evidence="2 3">TM7_G3_2_Rum_HOT_351B</strain>
    </source>
</reference>
<dbReference type="RefSeq" id="WP_129734186.1">
    <property type="nucleotide sequence ID" value="NZ_PRLM01000001.1"/>
</dbReference>
<comment type="caution">
    <text evidence="2">The sequence shown here is derived from an EMBL/GenBank/DDBJ whole genome shotgun (WGS) entry which is preliminary data.</text>
</comment>
<accession>A0ABY0FQD3</accession>
<dbReference type="Proteomes" id="UP001191019">
    <property type="component" value="Unassembled WGS sequence"/>
</dbReference>
<keyword evidence="3" id="KW-1185">Reference proteome</keyword>
<dbReference type="CDD" id="cd07989">
    <property type="entry name" value="LPLAT_AGPAT-like"/>
    <property type="match status" value="1"/>
</dbReference>
<feature type="domain" description="Phospholipid/glycerol acyltransferase" evidence="1">
    <location>
        <begin position="95"/>
        <end position="212"/>
    </location>
</feature>
<dbReference type="SMART" id="SM00563">
    <property type="entry name" value="PlsC"/>
    <property type="match status" value="1"/>
</dbReference>
<protein>
    <recommendedName>
        <fullName evidence="1">Phospholipid/glycerol acyltransferase domain-containing protein</fullName>
    </recommendedName>
</protein>